<organism evidence="1 2">
    <name type="scientific">Wenxinia saemankumensis</name>
    <dbReference type="NCBI Taxonomy" id="1447782"/>
    <lineage>
        <taxon>Bacteria</taxon>
        <taxon>Pseudomonadati</taxon>
        <taxon>Pseudomonadota</taxon>
        <taxon>Alphaproteobacteria</taxon>
        <taxon>Rhodobacterales</taxon>
        <taxon>Roseobacteraceae</taxon>
        <taxon>Wenxinia</taxon>
    </lineage>
</organism>
<dbReference type="Proteomes" id="UP000184292">
    <property type="component" value="Unassembled WGS sequence"/>
</dbReference>
<evidence type="ECO:0000313" key="1">
    <source>
        <dbReference type="EMBL" id="SHJ10972.1"/>
    </source>
</evidence>
<dbReference type="RefSeq" id="WP_073332077.1">
    <property type="nucleotide sequence ID" value="NZ_FQYO01000005.1"/>
</dbReference>
<gene>
    <name evidence="1" type="ORF">SAMN05444417_2806</name>
</gene>
<name>A0A1M6GM46_9RHOB</name>
<dbReference type="STRING" id="1447782.SAMN05444417_2806"/>
<keyword evidence="2" id="KW-1185">Reference proteome</keyword>
<dbReference type="EMBL" id="FQYO01000005">
    <property type="protein sequence ID" value="SHJ10972.1"/>
    <property type="molecule type" value="Genomic_DNA"/>
</dbReference>
<dbReference type="AlphaFoldDB" id="A0A1M6GM46"/>
<reference evidence="1 2" key="1">
    <citation type="submission" date="2016-11" db="EMBL/GenBank/DDBJ databases">
        <authorList>
            <person name="Jaros S."/>
            <person name="Januszkiewicz K."/>
            <person name="Wedrychowicz H."/>
        </authorList>
    </citation>
    <scope>NUCLEOTIDE SEQUENCE [LARGE SCALE GENOMIC DNA]</scope>
    <source>
        <strain evidence="1 2">DSM 100565</strain>
    </source>
</reference>
<sequence>MTDHRTDPPPVPPGLADLLDESLALLRSVRKSVRRVLDAVEDETGEFTIRDLVQKAGELEQSLRMALQIEIRFNEWRERHDGTYLAPDEIDFDAVRADLGCRIARLRQCCQDRRGPEGPE</sequence>
<protein>
    <submittedName>
        <fullName evidence="1">Uncharacterized protein</fullName>
    </submittedName>
</protein>
<accession>A0A1M6GM46</accession>
<evidence type="ECO:0000313" key="2">
    <source>
        <dbReference type="Proteomes" id="UP000184292"/>
    </source>
</evidence>
<proteinExistence type="predicted"/>